<evidence type="ECO:0000256" key="1">
    <source>
        <dbReference type="ARBA" id="ARBA00023157"/>
    </source>
</evidence>
<dbReference type="PROSITE" id="PS50025">
    <property type="entry name" value="LAM_G_DOMAIN"/>
    <property type="match status" value="1"/>
</dbReference>
<evidence type="ECO:0008006" key="7">
    <source>
        <dbReference type="Google" id="ProtNLM"/>
    </source>
</evidence>
<dbReference type="SUPFAM" id="SSF49899">
    <property type="entry name" value="Concanavalin A-like lectins/glucanases"/>
    <property type="match status" value="1"/>
</dbReference>
<dbReference type="STRING" id="75743.A0A401QCY5"/>
<evidence type="ECO:0000313" key="6">
    <source>
        <dbReference type="Proteomes" id="UP000288216"/>
    </source>
</evidence>
<evidence type="ECO:0000259" key="3">
    <source>
        <dbReference type="PROSITE" id="PS50025"/>
    </source>
</evidence>
<keyword evidence="1 2" id="KW-1015">Disulfide bond</keyword>
<feature type="domain" description="EGF-like" evidence="4">
    <location>
        <begin position="76"/>
        <end position="115"/>
    </location>
</feature>
<name>A0A401QCY5_SCYTO</name>
<accession>A0A401QCY5</accession>
<keyword evidence="6" id="KW-1185">Reference proteome</keyword>
<dbReference type="PROSITE" id="PS01186">
    <property type="entry name" value="EGF_2"/>
    <property type="match status" value="1"/>
</dbReference>
<dbReference type="InterPro" id="IPR001791">
    <property type="entry name" value="Laminin_G"/>
</dbReference>
<dbReference type="PROSITE" id="PS00022">
    <property type="entry name" value="EGF_1"/>
    <property type="match status" value="1"/>
</dbReference>
<dbReference type="Gene3D" id="2.10.25.10">
    <property type="entry name" value="Laminin"/>
    <property type="match status" value="1"/>
</dbReference>
<dbReference type="PROSITE" id="PS50026">
    <property type="entry name" value="EGF_3"/>
    <property type="match status" value="1"/>
</dbReference>
<evidence type="ECO:0000256" key="2">
    <source>
        <dbReference type="PROSITE-ProRule" id="PRU00076"/>
    </source>
</evidence>
<keyword evidence="2" id="KW-0245">EGF-like domain</keyword>
<dbReference type="OrthoDB" id="8672326at2759"/>
<sequence>LLRKHPELPLSFSGRFLNVYQPLQLGGIKEPLPYHNDQLRFTGFTGCIRNLIVDSKVYDLANPAEFLDSAPGCAVTDGVCHSAGTFSCGIQGKCLGEWGSFSCDCKPGYTGYKCDK</sequence>
<feature type="non-terminal residue" evidence="5">
    <location>
        <position position="1"/>
    </location>
</feature>
<comment type="caution">
    <text evidence="2">Lacks conserved residue(s) required for the propagation of feature annotation.</text>
</comment>
<dbReference type="EMBL" id="BFAA01029343">
    <property type="protein sequence ID" value="GCB83241.1"/>
    <property type="molecule type" value="Genomic_DNA"/>
</dbReference>
<organism evidence="5 6">
    <name type="scientific">Scyliorhinus torazame</name>
    <name type="common">Cloudy catshark</name>
    <name type="synonym">Catulus torazame</name>
    <dbReference type="NCBI Taxonomy" id="75743"/>
    <lineage>
        <taxon>Eukaryota</taxon>
        <taxon>Metazoa</taxon>
        <taxon>Chordata</taxon>
        <taxon>Craniata</taxon>
        <taxon>Vertebrata</taxon>
        <taxon>Chondrichthyes</taxon>
        <taxon>Elasmobranchii</taxon>
        <taxon>Galeomorphii</taxon>
        <taxon>Galeoidea</taxon>
        <taxon>Carcharhiniformes</taxon>
        <taxon>Scyliorhinidae</taxon>
        <taxon>Scyliorhinus</taxon>
    </lineage>
</organism>
<dbReference type="AlphaFoldDB" id="A0A401QCY5"/>
<comment type="caution">
    <text evidence="5">The sequence shown here is derived from an EMBL/GenBank/DDBJ whole genome shotgun (WGS) entry which is preliminary data.</text>
</comment>
<proteinExistence type="predicted"/>
<dbReference type="SUPFAM" id="SSF57196">
    <property type="entry name" value="EGF/Laminin"/>
    <property type="match status" value="1"/>
</dbReference>
<dbReference type="InterPro" id="IPR000742">
    <property type="entry name" value="EGF"/>
</dbReference>
<dbReference type="OMA" id="FIAFIPH"/>
<feature type="disulfide bond" evidence="2">
    <location>
        <begin position="105"/>
        <end position="114"/>
    </location>
</feature>
<dbReference type="Gene3D" id="2.60.120.200">
    <property type="match status" value="1"/>
</dbReference>
<reference evidence="5 6" key="1">
    <citation type="journal article" date="2018" name="Nat. Ecol. Evol.">
        <title>Shark genomes provide insights into elasmobranch evolution and the origin of vertebrates.</title>
        <authorList>
            <person name="Hara Y"/>
            <person name="Yamaguchi K"/>
            <person name="Onimaru K"/>
            <person name="Kadota M"/>
            <person name="Koyanagi M"/>
            <person name="Keeley SD"/>
            <person name="Tatsumi K"/>
            <person name="Tanaka K"/>
            <person name="Motone F"/>
            <person name="Kageyama Y"/>
            <person name="Nozu R"/>
            <person name="Adachi N"/>
            <person name="Nishimura O"/>
            <person name="Nakagawa R"/>
            <person name="Tanegashima C"/>
            <person name="Kiyatake I"/>
            <person name="Matsumoto R"/>
            <person name="Murakumo K"/>
            <person name="Nishida K"/>
            <person name="Terakita A"/>
            <person name="Kuratani S"/>
            <person name="Sato K"/>
            <person name="Hyodo S Kuraku.S."/>
        </authorList>
    </citation>
    <scope>NUCLEOTIDE SEQUENCE [LARGE SCALE GENOMIC DNA]</scope>
</reference>
<feature type="non-terminal residue" evidence="5">
    <location>
        <position position="116"/>
    </location>
</feature>
<dbReference type="CDD" id="cd00054">
    <property type="entry name" value="EGF_CA"/>
    <property type="match status" value="1"/>
</dbReference>
<evidence type="ECO:0000259" key="4">
    <source>
        <dbReference type="PROSITE" id="PS50026"/>
    </source>
</evidence>
<protein>
    <recommendedName>
        <fullName evidence="7">EGF-like domain-containing protein</fullName>
    </recommendedName>
</protein>
<gene>
    <name evidence="5" type="ORF">scyTo_0023435</name>
</gene>
<evidence type="ECO:0000313" key="5">
    <source>
        <dbReference type="EMBL" id="GCB83241.1"/>
    </source>
</evidence>
<feature type="domain" description="Laminin G" evidence="3">
    <location>
        <begin position="1"/>
        <end position="80"/>
    </location>
</feature>
<dbReference type="InterPro" id="IPR013320">
    <property type="entry name" value="ConA-like_dom_sf"/>
</dbReference>
<dbReference type="Proteomes" id="UP000288216">
    <property type="component" value="Unassembled WGS sequence"/>
</dbReference>